<evidence type="ECO:0000313" key="2">
    <source>
        <dbReference type="Proteomes" id="UP000724874"/>
    </source>
</evidence>
<proteinExistence type="predicted"/>
<comment type="caution">
    <text evidence="1">The sequence shown here is derived from an EMBL/GenBank/DDBJ whole genome shotgun (WGS) entry which is preliminary data.</text>
</comment>
<dbReference type="EMBL" id="JADNYJ010000042">
    <property type="protein sequence ID" value="KAF8901402.1"/>
    <property type="molecule type" value="Genomic_DNA"/>
</dbReference>
<name>A0A9P5NLM0_GYMJU</name>
<dbReference type="Proteomes" id="UP000724874">
    <property type="component" value="Unassembled WGS sequence"/>
</dbReference>
<protein>
    <submittedName>
        <fullName evidence="1">Uncharacterized protein</fullName>
    </submittedName>
</protein>
<organism evidence="1 2">
    <name type="scientific">Gymnopilus junonius</name>
    <name type="common">Spectacular rustgill mushroom</name>
    <name type="synonym">Gymnopilus spectabilis subsp. junonius</name>
    <dbReference type="NCBI Taxonomy" id="109634"/>
    <lineage>
        <taxon>Eukaryota</taxon>
        <taxon>Fungi</taxon>
        <taxon>Dikarya</taxon>
        <taxon>Basidiomycota</taxon>
        <taxon>Agaricomycotina</taxon>
        <taxon>Agaricomycetes</taxon>
        <taxon>Agaricomycetidae</taxon>
        <taxon>Agaricales</taxon>
        <taxon>Agaricineae</taxon>
        <taxon>Hymenogastraceae</taxon>
        <taxon>Gymnopilus</taxon>
    </lineage>
</organism>
<gene>
    <name evidence="1" type="ORF">CPB84DRAFT_1777781</name>
</gene>
<dbReference type="Gene3D" id="1.20.5.110">
    <property type="match status" value="1"/>
</dbReference>
<reference evidence="1" key="1">
    <citation type="submission" date="2020-11" db="EMBL/GenBank/DDBJ databases">
        <authorList>
            <consortium name="DOE Joint Genome Institute"/>
            <person name="Ahrendt S."/>
            <person name="Riley R."/>
            <person name="Andreopoulos W."/>
            <person name="LaButti K."/>
            <person name="Pangilinan J."/>
            <person name="Ruiz-duenas F.J."/>
            <person name="Barrasa J.M."/>
            <person name="Sanchez-Garcia M."/>
            <person name="Camarero S."/>
            <person name="Miyauchi S."/>
            <person name="Serrano A."/>
            <person name="Linde D."/>
            <person name="Babiker R."/>
            <person name="Drula E."/>
            <person name="Ayuso-Fernandez I."/>
            <person name="Pacheco R."/>
            <person name="Padilla G."/>
            <person name="Ferreira P."/>
            <person name="Barriuso J."/>
            <person name="Kellner H."/>
            <person name="Castanera R."/>
            <person name="Alfaro M."/>
            <person name="Ramirez L."/>
            <person name="Pisabarro A.G."/>
            <person name="Kuo A."/>
            <person name="Tritt A."/>
            <person name="Lipzen A."/>
            <person name="He G."/>
            <person name="Yan M."/>
            <person name="Ng V."/>
            <person name="Cullen D."/>
            <person name="Martin F."/>
            <person name="Rosso M.-N."/>
            <person name="Henrissat B."/>
            <person name="Hibbett D."/>
            <person name="Martinez A.T."/>
            <person name="Grigoriev I.V."/>
        </authorList>
    </citation>
    <scope>NUCLEOTIDE SEQUENCE</scope>
    <source>
        <strain evidence="1">AH 44721</strain>
    </source>
</reference>
<sequence>MAAAQVPTYAHAIPSLSETIPTLPALGDLDINRAIAANAPIDRANLTNAKVVAKAMKATFESAVNPGVTEEMVETAELRLRAVEGAHTAAKYSPPGLMTGIAAILQRLDQIDQRLDTIDGRLDGIDQHLDGIDNRLHTVEDDVKLTKAITLNHRIIARNEESQPVCQPLYKTVEGSGHDRARELTSRADRRALNAPAVPPAIGTLPPNFENNITAYTTKDISQIISFYNQDFGITVDDSEPTRRTKLIKFLTRF</sequence>
<evidence type="ECO:0000313" key="1">
    <source>
        <dbReference type="EMBL" id="KAF8901402.1"/>
    </source>
</evidence>
<dbReference type="OrthoDB" id="3047760at2759"/>
<dbReference type="AlphaFoldDB" id="A0A9P5NLM0"/>
<keyword evidence="2" id="KW-1185">Reference proteome</keyword>
<accession>A0A9P5NLM0</accession>